<keyword evidence="2" id="KW-1185">Reference proteome</keyword>
<organism evidence="1 2">
    <name type="scientific">Ancylostoma ceylanicum</name>
    <dbReference type="NCBI Taxonomy" id="53326"/>
    <lineage>
        <taxon>Eukaryota</taxon>
        <taxon>Metazoa</taxon>
        <taxon>Ecdysozoa</taxon>
        <taxon>Nematoda</taxon>
        <taxon>Chromadorea</taxon>
        <taxon>Rhabditida</taxon>
        <taxon>Rhabditina</taxon>
        <taxon>Rhabditomorpha</taxon>
        <taxon>Strongyloidea</taxon>
        <taxon>Ancylostomatidae</taxon>
        <taxon>Ancylostomatinae</taxon>
        <taxon>Ancylostoma</taxon>
    </lineage>
</organism>
<comment type="caution">
    <text evidence="1">The sequence shown here is derived from an EMBL/GenBank/DDBJ whole genome shotgun (WGS) entry which is preliminary data.</text>
</comment>
<dbReference type="EMBL" id="JARK01000231">
    <property type="protein sequence ID" value="EYC40050.1"/>
    <property type="molecule type" value="Genomic_DNA"/>
</dbReference>
<name>A0A016WKB7_9BILA</name>
<evidence type="ECO:0000313" key="2">
    <source>
        <dbReference type="Proteomes" id="UP000024635"/>
    </source>
</evidence>
<dbReference type="Proteomes" id="UP000024635">
    <property type="component" value="Unassembled WGS sequence"/>
</dbReference>
<gene>
    <name evidence="1" type="primary">Acey_s0631.g860</name>
    <name evidence="1" type="ORF">Y032_0631g860</name>
</gene>
<accession>A0A016WKB7</accession>
<dbReference type="OrthoDB" id="5870038at2759"/>
<dbReference type="AlphaFoldDB" id="A0A016WKB7"/>
<evidence type="ECO:0000313" key="1">
    <source>
        <dbReference type="EMBL" id="EYC40050.1"/>
    </source>
</evidence>
<protein>
    <submittedName>
        <fullName evidence="1">Uncharacterized protein</fullName>
    </submittedName>
</protein>
<proteinExistence type="predicted"/>
<sequence>MQELIAFIKDRNRDPVIETALHALQTLAAKVPMELSAQIEAETRAPTIVISGLEEADNRMLPSQHQADVENKVTKILDVLNVQCRPSAVFRIGKIDNSRLVKVLLPSAYHWRSALANARLLRSSSFSNVFIRRSMTSEERKHDFGREESSSYDNRRGS</sequence>
<reference evidence="2" key="1">
    <citation type="journal article" date="2015" name="Nat. Genet.">
        <title>The genome and transcriptome of the zoonotic hookworm Ancylostoma ceylanicum identify infection-specific gene families.</title>
        <authorList>
            <person name="Schwarz E.M."/>
            <person name="Hu Y."/>
            <person name="Antoshechkin I."/>
            <person name="Miller M.M."/>
            <person name="Sternberg P.W."/>
            <person name="Aroian R.V."/>
        </authorList>
    </citation>
    <scope>NUCLEOTIDE SEQUENCE</scope>
    <source>
        <strain evidence="2">HY135</strain>
    </source>
</reference>